<evidence type="ECO:0000256" key="2">
    <source>
        <dbReference type="SAM" id="Phobius"/>
    </source>
</evidence>
<name>A0AAW1NJF0_9CHLO</name>
<feature type="transmembrane region" description="Helical" evidence="2">
    <location>
        <begin position="159"/>
        <end position="178"/>
    </location>
</feature>
<evidence type="ECO:0000313" key="3">
    <source>
        <dbReference type="EMBL" id="KAK9786380.1"/>
    </source>
</evidence>
<keyword evidence="4" id="KW-1185">Reference proteome</keyword>
<keyword evidence="2" id="KW-0812">Transmembrane</keyword>
<evidence type="ECO:0000256" key="1">
    <source>
        <dbReference type="SAM" id="MobiDB-lite"/>
    </source>
</evidence>
<organism evidence="3 4">
    <name type="scientific">Symbiochloris irregularis</name>
    <dbReference type="NCBI Taxonomy" id="706552"/>
    <lineage>
        <taxon>Eukaryota</taxon>
        <taxon>Viridiplantae</taxon>
        <taxon>Chlorophyta</taxon>
        <taxon>core chlorophytes</taxon>
        <taxon>Trebouxiophyceae</taxon>
        <taxon>Trebouxiales</taxon>
        <taxon>Trebouxiaceae</taxon>
        <taxon>Symbiochloris</taxon>
    </lineage>
</organism>
<comment type="caution">
    <text evidence="3">The sequence shown here is derived from an EMBL/GenBank/DDBJ whole genome shotgun (WGS) entry which is preliminary data.</text>
</comment>
<evidence type="ECO:0000313" key="4">
    <source>
        <dbReference type="Proteomes" id="UP001465755"/>
    </source>
</evidence>
<gene>
    <name evidence="3" type="ORF">WJX73_000827</name>
</gene>
<proteinExistence type="predicted"/>
<keyword evidence="2" id="KW-1133">Transmembrane helix</keyword>
<feature type="transmembrane region" description="Helical" evidence="2">
    <location>
        <begin position="239"/>
        <end position="265"/>
    </location>
</feature>
<protein>
    <submittedName>
        <fullName evidence="3">Uncharacterized protein</fullName>
    </submittedName>
</protein>
<dbReference type="EMBL" id="JALJOQ010000274">
    <property type="protein sequence ID" value="KAK9786380.1"/>
    <property type="molecule type" value="Genomic_DNA"/>
</dbReference>
<accession>A0AAW1NJF0</accession>
<feature type="compositionally biased region" description="Polar residues" evidence="1">
    <location>
        <begin position="1"/>
        <end position="10"/>
    </location>
</feature>
<reference evidence="3 4" key="1">
    <citation type="journal article" date="2024" name="Nat. Commun.">
        <title>Phylogenomics reveals the evolutionary origins of lichenization in chlorophyte algae.</title>
        <authorList>
            <person name="Puginier C."/>
            <person name="Libourel C."/>
            <person name="Otte J."/>
            <person name="Skaloud P."/>
            <person name="Haon M."/>
            <person name="Grisel S."/>
            <person name="Petersen M."/>
            <person name="Berrin J.G."/>
            <person name="Delaux P.M."/>
            <person name="Dal Grande F."/>
            <person name="Keller J."/>
        </authorList>
    </citation>
    <scope>NUCLEOTIDE SEQUENCE [LARGE SCALE GENOMIC DNA]</scope>
    <source>
        <strain evidence="3 4">SAG 2036</strain>
    </source>
</reference>
<sequence>MPPISSTSFSPLCASGHHKSFRPSRQVPGAKKALSCKLNKDTRQPRTPLSPGTFSFSAFVRGRPRSKGDPQIVSRQLSSAPRLGPCAAMSPTVRAILGSPEDQQKQREQDARLKVLAATCDLMDILMAGTLCGVALKYFSPSGALVIGPIASVQIVVSHAAKGLIPIILTACFSLPYVQRHWRLLVILVSRRLEFSQQQLWQQHAAARIQLQATPEGEQRADEAAKVNRRTANMMTASGLLAVIASSLKCLLLFMCFSGFMMFLFSSACPKLQALRW</sequence>
<dbReference type="AlphaFoldDB" id="A0AAW1NJF0"/>
<dbReference type="Proteomes" id="UP001465755">
    <property type="component" value="Unassembled WGS sequence"/>
</dbReference>
<keyword evidence="2" id="KW-0472">Membrane</keyword>
<feature type="region of interest" description="Disordered" evidence="1">
    <location>
        <begin position="1"/>
        <end position="30"/>
    </location>
</feature>